<keyword evidence="2" id="KW-1185">Reference proteome</keyword>
<gene>
    <name evidence="1" type="ORF">SAMN06295973_2977</name>
</gene>
<dbReference type="InterPro" id="IPR021660">
    <property type="entry name" value="DUF3253"/>
</dbReference>
<organism evidence="1 2">
    <name type="scientific">Plantibacter cousiniae</name>
    <name type="common">nom. nud.</name>
    <dbReference type="NCBI Taxonomy" id="199709"/>
    <lineage>
        <taxon>Bacteria</taxon>
        <taxon>Bacillati</taxon>
        <taxon>Actinomycetota</taxon>
        <taxon>Actinomycetes</taxon>
        <taxon>Micrococcales</taxon>
        <taxon>Microbacteriaceae</taxon>
        <taxon>Plantibacter</taxon>
    </lineage>
</organism>
<proteinExistence type="predicted"/>
<reference evidence="1 2" key="1">
    <citation type="submission" date="2017-02" db="EMBL/GenBank/DDBJ databases">
        <authorList>
            <person name="Varghese N."/>
            <person name="Submissions S."/>
        </authorList>
    </citation>
    <scope>NUCLEOTIDE SEQUENCE [LARGE SCALE GENOMIC DNA]</scope>
    <source>
        <strain evidence="1 2">VKM Ac-1787</strain>
    </source>
</reference>
<dbReference type="SUPFAM" id="SSF46785">
    <property type="entry name" value="Winged helix' DNA-binding domain"/>
    <property type="match status" value="1"/>
</dbReference>
<name>A0ABY1LNY4_9MICO</name>
<evidence type="ECO:0000313" key="2">
    <source>
        <dbReference type="Proteomes" id="UP000190827"/>
    </source>
</evidence>
<dbReference type="Pfam" id="PF11625">
    <property type="entry name" value="DUF3253"/>
    <property type="match status" value="1"/>
</dbReference>
<dbReference type="Gene3D" id="1.10.10.10">
    <property type="entry name" value="Winged helix-like DNA-binding domain superfamily/Winged helix DNA-binding domain"/>
    <property type="match status" value="1"/>
</dbReference>
<evidence type="ECO:0000313" key="1">
    <source>
        <dbReference type="EMBL" id="SKC69567.1"/>
    </source>
</evidence>
<dbReference type="Proteomes" id="UP000190827">
    <property type="component" value="Unassembled WGS sequence"/>
</dbReference>
<dbReference type="RefSeq" id="WP_201299411.1">
    <property type="nucleotide sequence ID" value="NZ_FUZO01000002.1"/>
</dbReference>
<protein>
    <recommendedName>
        <fullName evidence="3">S-adenosylmethionine tRNA ribosyltransferase</fullName>
    </recommendedName>
</protein>
<comment type="caution">
    <text evidence="1">The sequence shown here is derived from an EMBL/GenBank/DDBJ whole genome shotgun (WGS) entry which is preliminary data.</text>
</comment>
<dbReference type="InterPro" id="IPR036390">
    <property type="entry name" value="WH_DNA-bd_sf"/>
</dbReference>
<evidence type="ECO:0008006" key="3">
    <source>
        <dbReference type="Google" id="ProtNLM"/>
    </source>
</evidence>
<sequence length="101" mass="11047">MTDEAEPDPQPAGAVDDGLLESTMLDLLGKRAATSSICPSDVARAVGGDDWRALMDDTRRVAWRLVDEGRVRITQGDEAVDRATVRGPIRIRWAKDAVDEQ</sequence>
<accession>A0ABY1LNY4</accession>
<dbReference type="InterPro" id="IPR036388">
    <property type="entry name" value="WH-like_DNA-bd_sf"/>
</dbReference>
<dbReference type="EMBL" id="FUZO01000002">
    <property type="protein sequence ID" value="SKC69567.1"/>
    <property type="molecule type" value="Genomic_DNA"/>
</dbReference>